<organism evidence="3 4">
    <name type="scientific">Mycena metata</name>
    <dbReference type="NCBI Taxonomy" id="1033252"/>
    <lineage>
        <taxon>Eukaryota</taxon>
        <taxon>Fungi</taxon>
        <taxon>Dikarya</taxon>
        <taxon>Basidiomycota</taxon>
        <taxon>Agaricomycotina</taxon>
        <taxon>Agaricomycetes</taxon>
        <taxon>Agaricomycetidae</taxon>
        <taxon>Agaricales</taxon>
        <taxon>Marasmiineae</taxon>
        <taxon>Mycenaceae</taxon>
        <taxon>Mycena</taxon>
    </lineage>
</organism>
<accession>A0AAD7N9Q0</accession>
<proteinExistence type="predicted"/>
<keyword evidence="2" id="KW-1133">Transmembrane helix</keyword>
<dbReference type="Proteomes" id="UP001215598">
    <property type="component" value="Unassembled WGS sequence"/>
</dbReference>
<evidence type="ECO:0000313" key="4">
    <source>
        <dbReference type="Proteomes" id="UP001215598"/>
    </source>
</evidence>
<reference evidence="3" key="1">
    <citation type="submission" date="2023-03" db="EMBL/GenBank/DDBJ databases">
        <title>Massive genome expansion in bonnet fungi (Mycena s.s.) driven by repeated elements and novel gene families across ecological guilds.</title>
        <authorList>
            <consortium name="Lawrence Berkeley National Laboratory"/>
            <person name="Harder C.B."/>
            <person name="Miyauchi S."/>
            <person name="Viragh M."/>
            <person name="Kuo A."/>
            <person name="Thoen E."/>
            <person name="Andreopoulos B."/>
            <person name="Lu D."/>
            <person name="Skrede I."/>
            <person name="Drula E."/>
            <person name="Henrissat B."/>
            <person name="Morin E."/>
            <person name="Kohler A."/>
            <person name="Barry K."/>
            <person name="LaButti K."/>
            <person name="Morin E."/>
            <person name="Salamov A."/>
            <person name="Lipzen A."/>
            <person name="Mereny Z."/>
            <person name="Hegedus B."/>
            <person name="Baldrian P."/>
            <person name="Stursova M."/>
            <person name="Weitz H."/>
            <person name="Taylor A."/>
            <person name="Grigoriev I.V."/>
            <person name="Nagy L.G."/>
            <person name="Martin F."/>
            <person name="Kauserud H."/>
        </authorList>
    </citation>
    <scope>NUCLEOTIDE SEQUENCE</scope>
    <source>
        <strain evidence="3">CBHHK182m</strain>
    </source>
</reference>
<dbReference type="EMBL" id="JARKIB010000061">
    <property type="protein sequence ID" value="KAJ7751647.1"/>
    <property type="molecule type" value="Genomic_DNA"/>
</dbReference>
<feature type="compositionally biased region" description="Polar residues" evidence="1">
    <location>
        <begin position="75"/>
        <end position="89"/>
    </location>
</feature>
<gene>
    <name evidence="3" type="ORF">B0H16DRAFT_1887476</name>
</gene>
<feature type="transmembrane region" description="Helical" evidence="2">
    <location>
        <begin position="345"/>
        <end position="366"/>
    </location>
</feature>
<keyword evidence="2" id="KW-0472">Membrane</keyword>
<evidence type="ECO:0000313" key="3">
    <source>
        <dbReference type="EMBL" id="KAJ7751647.1"/>
    </source>
</evidence>
<name>A0AAD7N9Q0_9AGAR</name>
<keyword evidence="2" id="KW-0812">Transmembrane</keyword>
<dbReference type="AlphaFoldDB" id="A0AAD7N9Q0"/>
<keyword evidence="4" id="KW-1185">Reference proteome</keyword>
<sequence>MPLSSGTKGVNPVLATALRVPTAFARSPQLAPSIWLLTTPTTCSAVRRSGTASNEQDDARWASSGRTWWRPSPAHHSSQQPLPSVSLGTAQNPRPLSVIHLLALAPLLRGVDIARALMAAIEAEHSPWTYLLPPTIASYSTDQDVPRRNARHPRLGAISSSISVDASSSNGGRVLLSTPDADSFSNAGYVRTRPVGTAPIWILILRATSMIFALRRAQTQSQGNAPPHAVPTLSPPPPPLPMPTLPQSIPNIKSRLAFRIFTLALPLPLGLRLGRAPSTHALYAGSFRSSAWSSASASAPAPASFGFRNLVGRGAQSVHVDGVACARVLFLVSHARLELGMRMPIVFWGAAAAVVGLYRRLVLVLVRIRGSTMEFFETEKSTSGRFEHTFRFVLGSSRTHLTLRPPP</sequence>
<comment type="caution">
    <text evidence="3">The sequence shown here is derived from an EMBL/GenBank/DDBJ whole genome shotgun (WGS) entry which is preliminary data.</text>
</comment>
<feature type="region of interest" description="Disordered" evidence="1">
    <location>
        <begin position="47"/>
        <end position="89"/>
    </location>
</feature>
<evidence type="ECO:0000256" key="1">
    <source>
        <dbReference type="SAM" id="MobiDB-lite"/>
    </source>
</evidence>
<protein>
    <submittedName>
        <fullName evidence="3">Uncharacterized protein</fullName>
    </submittedName>
</protein>
<evidence type="ECO:0000256" key="2">
    <source>
        <dbReference type="SAM" id="Phobius"/>
    </source>
</evidence>